<dbReference type="InterPro" id="IPR010433">
    <property type="entry name" value="EIF-4B_pln"/>
</dbReference>
<accession>A0A7I8L136</accession>
<dbReference type="GO" id="GO:0003743">
    <property type="term" value="F:translation initiation factor activity"/>
    <property type="evidence" value="ECO:0007669"/>
    <property type="project" value="InterPro"/>
</dbReference>
<organism evidence="2 3">
    <name type="scientific">Spirodela intermedia</name>
    <name type="common">Intermediate duckweed</name>
    <dbReference type="NCBI Taxonomy" id="51605"/>
    <lineage>
        <taxon>Eukaryota</taxon>
        <taxon>Viridiplantae</taxon>
        <taxon>Streptophyta</taxon>
        <taxon>Embryophyta</taxon>
        <taxon>Tracheophyta</taxon>
        <taxon>Spermatophyta</taxon>
        <taxon>Magnoliopsida</taxon>
        <taxon>Liliopsida</taxon>
        <taxon>Araceae</taxon>
        <taxon>Lemnoideae</taxon>
        <taxon>Spirodela</taxon>
    </lineage>
</organism>
<proteinExistence type="predicted"/>
<dbReference type="EMBL" id="LR746273">
    <property type="protein sequence ID" value="CAA7403492.1"/>
    <property type="molecule type" value="Genomic_DNA"/>
</dbReference>
<feature type="compositionally biased region" description="Basic and acidic residues" evidence="1">
    <location>
        <begin position="263"/>
        <end position="277"/>
    </location>
</feature>
<dbReference type="PANTHER" id="PTHR32091:SF17">
    <property type="entry name" value="EUKARYOTIC TRANSLATION INITIATION FACTOR 4B3"/>
    <property type="match status" value="1"/>
</dbReference>
<dbReference type="OrthoDB" id="48651at2759"/>
<feature type="compositionally biased region" description="Basic and acidic residues" evidence="1">
    <location>
        <begin position="139"/>
        <end position="159"/>
    </location>
</feature>
<feature type="compositionally biased region" description="Basic and acidic residues" evidence="1">
    <location>
        <begin position="403"/>
        <end position="416"/>
    </location>
</feature>
<feature type="region of interest" description="Disordered" evidence="1">
    <location>
        <begin position="86"/>
        <end position="312"/>
    </location>
</feature>
<protein>
    <submittedName>
        <fullName evidence="2">Uncharacterized protein</fullName>
    </submittedName>
</protein>
<feature type="compositionally biased region" description="Basic and acidic residues" evidence="1">
    <location>
        <begin position="101"/>
        <end position="119"/>
    </location>
</feature>
<dbReference type="PANTHER" id="PTHR32091">
    <property type="entry name" value="EUKARYOTIC TRANSLATION INITIATION FACTOR 4B"/>
    <property type="match status" value="1"/>
</dbReference>
<reference evidence="2" key="1">
    <citation type="submission" date="2020-02" db="EMBL/GenBank/DDBJ databases">
        <authorList>
            <person name="Scholz U."/>
            <person name="Mascher M."/>
            <person name="Fiebig A."/>
        </authorList>
    </citation>
    <scope>NUCLEOTIDE SEQUENCE</scope>
</reference>
<dbReference type="AlphaFoldDB" id="A0A7I8L136"/>
<feature type="compositionally biased region" description="Basic and acidic residues" evidence="1">
    <location>
        <begin position="423"/>
        <end position="435"/>
    </location>
</feature>
<feature type="region of interest" description="Disordered" evidence="1">
    <location>
        <begin position="378"/>
        <end position="438"/>
    </location>
</feature>
<feature type="region of interest" description="Disordered" evidence="1">
    <location>
        <begin position="324"/>
        <end position="360"/>
    </location>
</feature>
<feature type="compositionally biased region" description="Basic and acidic residues" evidence="1">
    <location>
        <begin position="229"/>
        <end position="247"/>
    </location>
</feature>
<gene>
    <name evidence="2" type="ORF">SI8410_10014170</name>
</gene>
<dbReference type="GO" id="GO:0003729">
    <property type="term" value="F:mRNA binding"/>
    <property type="evidence" value="ECO:0007669"/>
    <property type="project" value="TreeGrafter"/>
</dbReference>
<dbReference type="Pfam" id="PF06273">
    <property type="entry name" value="eIF-4B"/>
    <property type="match status" value="2"/>
</dbReference>
<feature type="compositionally biased region" description="Polar residues" evidence="1">
    <location>
        <begin position="295"/>
        <end position="304"/>
    </location>
</feature>
<evidence type="ECO:0000313" key="3">
    <source>
        <dbReference type="Proteomes" id="UP000663760"/>
    </source>
</evidence>
<keyword evidence="3" id="KW-1185">Reference proteome</keyword>
<feature type="compositionally biased region" description="Basic and acidic residues" evidence="1">
    <location>
        <begin position="327"/>
        <end position="336"/>
    </location>
</feature>
<sequence length="455" mass="49314">MATTVSAWGKPGAWALESEEQEAMEVLREQEVAAAPAVEPSADFPSLAAAASTKIPKKKKGQTISLAEFNNGGVPVTHGSAKFQVRSLASSGSPLVPSKGLTHDERLMLPTAPRERTAEELELGNSRGFNSYGGGRSRMNGEDSVSRWDSSRVSDEGRRNGFGGGGQGSNRDLAPSRADEIDDWGANKRSVAPPAERRERTGGFFESQSRVDDLDSWVSNKSAPPPLPDSRRMGDGFRERRGFDMFNRDAPAPNGGGDPDSESWGRKREDAGGERPRLRLQPRTLPLANGDGEQVQGSKGNATSPFGAARPREEVLSEKGQNLLNDTVEHREEVKPVPKSKGLNPFGAARPREEVLAEKGQDWKEIDERLESMKIREVASVGGEGQSFSKKGFGLGGGPGSQPDDKTERTWRKTDPVESATSEPRKASSSREKEGTTSQLLQTKFFLLYRLPCNA</sequence>
<evidence type="ECO:0000256" key="1">
    <source>
        <dbReference type="SAM" id="MobiDB-lite"/>
    </source>
</evidence>
<evidence type="ECO:0000313" key="2">
    <source>
        <dbReference type="EMBL" id="CAA7403492.1"/>
    </source>
</evidence>
<feature type="compositionally biased region" description="Basic and acidic residues" evidence="1">
    <location>
        <begin position="350"/>
        <end position="360"/>
    </location>
</feature>
<name>A0A7I8L136_SPIIN</name>
<dbReference type="Proteomes" id="UP000663760">
    <property type="component" value="Chromosome 10"/>
</dbReference>